<organism evidence="3 4">
    <name type="scientific">Denitrobaculum tricleocarpae</name>
    <dbReference type="NCBI Taxonomy" id="2591009"/>
    <lineage>
        <taxon>Bacteria</taxon>
        <taxon>Pseudomonadati</taxon>
        <taxon>Pseudomonadota</taxon>
        <taxon>Alphaproteobacteria</taxon>
        <taxon>Rhodospirillales</taxon>
        <taxon>Rhodospirillaceae</taxon>
        <taxon>Denitrobaculum</taxon>
    </lineage>
</organism>
<evidence type="ECO:0000313" key="3">
    <source>
        <dbReference type="EMBL" id="TQV83332.1"/>
    </source>
</evidence>
<dbReference type="InterPro" id="IPR025388">
    <property type="entry name" value="Alginate_export_dom"/>
</dbReference>
<accession>A0A545U1H8</accession>
<sequence length="467" mass="52621">MCRLDPVKPCGASPCLRELRRLPLQTVVQVLLPLGQTFCFSALTITILLAAPAPSWSESDNDAAIKYDFDDPPDTKHRLIRDLTYGSQTTLGFEYEQDYDLDRGEDDDLATLEPELEVALSYDPAPWFRAFANLDLKRQFPIEEPDGRASQKTRLRVKEAYVTFREVLQGVSATVGRQEFKDEREWLFDEDLDAARLFYRNSNFGLEVSVSREELLDKDILNEESVDHINNYFLVGRYALGEDSELTPFFLVRDDRTSSDEDLVFLGMSSTGELTSDIDYWAQFAHVRGSEDGADIRGYGFDVGATYTLDVDFEPSLTLGAAFGSGDSDPDNKDRNFRQTGLQDNNDRFNGVTSFKYYGEVLDPELSNLFILTAGVGVRPTKRSSIDLVYHHYRQHQASDDLRDVSIDEDPDGRERSLGNGLDLIVGYREIEDVSAEAVFGLFDPGAAFSSDADTAYFIGFEVEFSF</sequence>
<gene>
    <name evidence="3" type="ORF">FKG95_01665</name>
</gene>
<dbReference type="Gene3D" id="2.40.160.100">
    <property type="match status" value="1"/>
</dbReference>
<dbReference type="EMBL" id="VHSH01000001">
    <property type="protein sequence ID" value="TQV83332.1"/>
    <property type="molecule type" value="Genomic_DNA"/>
</dbReference>
<evidence type="ECO:0000256" key="1">
    <source>
        <dbReference type="SAM" id="MobiDB-lite"/>
    </source>
</evidence>
<dbReference type="InterPro" id="IPR053728">
    <property type="entry name" value="Alginate_Permeability_Chnl"/>
</dbReference>
<reference evidence="3 4" key="1">
    <citation type="submission" date="2019-06" db="EMBL/GenBank/DDBJ databases">
        <title>Whole genome sequence for Rhodospirillaceae sp. R148.</title>
        <authorList>
            <person name="Wang G."/>
        </authorList>
    </citation>
    <scope>NUCLEOTIDE SEQUENCE [LARGE SCALE GENOMIC DNA]</scope>
    <source>
        <strain evidence="3 4">R148</strain>
    </source>
</reference>
<dbReference type="OrthoDB" id="7869509at2"/>
<evidence type="ECO:0000259" key="2">
    <source>
        <dbReference type="Pfam" id="PF13372"/>
    </source>
</evidence>
<dbReference type="Proteomes" id="UP000315252">
    <property type="component" value="Unassembled WGS sequence"/>
</dbReference>
<feature type="region of interest" description="Disordered" evidence="1">
    <location>
        <begin position="322"/>
        <end position="343"/>
    </location>
</feature>
<dbReference type="AlphaFoldDB" id="A0A545U1H8"/>
<name>A0A545U1H8_9PROT</name>
<dbReference type="Pfam" id="PF13372">
    <property type="entry name" value="Alginate_exp"/>
    <property type="match status" value="1"/>
</dbReference>
<feature type="domain" description="Alginate export" evidence="2">
    <location>
        <begin position="84"/>
        <end position="454"/>
    </location>
</feature>
<evidence type="ECO:0000313" key="4">
    <source>
        <dbReference type="Proteomes" id="UP000315252"/>
    </source>
</evidence>
<proteinExistence type="predicted"/>
<comment type="caution">
    <text evidence="3">The sequence shown here is derived from an EMBL/GenBank/DDBJ whole genome shotgun (WGS) entry which is preliminary data.</text>
</comment>
<protein>
    <recommendedName>
        <fullName evidence="2">Alginate export domain-containing protein</fullName>
    </recommendedName>
</protein>
<keyword evidence="4" id="KW-1185">Reference proteome</keyword>